<dbReference type="InterPro" id="IPR050121">
    <property type="entry name" value="Cytochrome_P450_monoxygenase"/>
</dbReference>
<dbReference type="InterPro" id="IPR001128">
    <property type="entry name" value="Cyt_P450"/>
</dbReference>
<evidence type="ECO:0000256" key="5">
    <source>
        <dbReference type="PIRSR" id="PIRSR602401-1"/>
    </source>
</evidence>
<dbReference type="InterPro" id="IPR002401">
    <property type="entry name" value="Cyt_P450_E_grp-I"/>
</dbReference>
<dbReference type="OrthoDB" id="2789670at2759"/>
<evidence type="ECO:0000256" key="3">
    <source>
        <dbReference type="ARBA" id="ARBA00023002"/>
    </source>
</evidence>
<protein>
    <recommendedName>
        <fullName evidence="9">Cytochrome P450</fullName>
    </recommendedName>
</protein>
<keyword evidence="6" id="KW-0503">Monooxygenase</keyword>
<comment type="cofactor">
    <cofactor evidence="1 5">
        <name>heme</name>
        <dbReference type="ChEBI" id="CHEBI:30413"/>
    </cofactor>
</comment>
<keyword evidence="2 5" id="KW-0479">Metal-binding</keyword>
<dbReference type="GO" id="GO:0016705">
    <property type="term" value="F:oxidoreductase activity, acting on paired donors, with incorporation or reduction of molecular oxygen"/>
    <property type="evidence" value="ECO:0007669"/>
    <property type="project" value="InterPro"/>
</dbReference>
<evidence type="ECO:0000313" key="8">
    <source>
        <dbReference type="Proteomes" id="UP001151518"/>
    </source>
</evidence>
<gene>
    <name evidence="7" type="ORF">GGI25_003945</name>
</gene>
<comment type="similarity">
    <text evidence="6">Belongs to the cytochrome P450 family.</text>
</comment>
<dbReference type="AlphaFoldDB" id="A0A9W8G5G9"/>
<evidence type="ECO:0008006" key="9">
    <source>
        <dbReference type="Google" id="ProtNLM"/>
    </source>
</evidence>
<evidence type="ECO:0000256" key="2">
    <source>
        <dbReference type="ARBA" id="ARBA00022723"/>
    </source>
</evidence>
<dbReference type="SUPFAM" id="SSF48264">
    <property type="entry name" value="Cytochrome P450"/>
    <property type="match status" value="1"/>
</dbReference>
<organism evidence="7 8">
    <name type="scientific">Coemansia spiralis</name>
    <dbReference type="NCBI Taxonomy" id="417178"/>
    <lineage>
        <taxon>Eukaryota</taxon>
        <taxon>Fungi</taxon>
        <taxon>Fungi incertae sedis</taxon>
        <taxon>Zoopagomycota</taxon>
        <taxon>Kickxellomycotina</taxon>
        <taxon>Kickxellomycetes</taxon>
        <taxon>Kickxellales</taxon>
        <taxon>Kickxellaceae</taxon>
        <taxon>Coemansia</taxon>
    </lineage>
</organism>
<dbReference type="PRINTS" id="PR00385">
    <property type="entry name" value="P450"/>
</dbReference>
<dbReference type="PROSITE" id="PS00086">
    <property type="entry name" value="CYTOCHROME_P450"/>
    <property type="match status" value="1"/>
</dbReference>
<accession>A0A9W8G5G9</accession>
<dbReference type="Pfam" id="PF00067">
    <property type="entry name" value="p450"/>
    <property type="match status" value="1"/>
</dbReference>
<dbReference type="GO" id="GO:0020037">
    <property type="term" value="F:heme binding"/>
    <property type="evidence" value="ECO:0007669"/>
    <property type="project" value="InterPro"/>
</dbReference>
<dbReference type="InterPro" id="IPR036396">
    <property type="entry name" value="Cyt_P450_sf"/>
</dbReference>
<keyword evidence="4 5" id="KW-0408">Iron</keyword>
<evidence type="ECO:0000256" key="1">
    <source>
        <dbReference type="ARBA" id="ARBA00001971"/>
    </source>
</evidence>
<reference evidence="7" key="1">
    <citation type="submission" date="2022-07" db="EMBL/GenBank/DDBJ databases">
        <title>Phylogenomic reconstructions and comparative analyses of Kickxellomycotina fungi.</title>
        <authorList>
            <person name="Reynolds N.K."/>
            <person name="Stajich J.E."/>
            <person name="Barry K."/>
            <person name="Grigoriev I.V."/>
            <person name="Crous P."/>
            <person name="Smith M.E."/>
        </authorList>
    </citation>
    <scope>NUCLEOTIDE SEQUENCE</scope>
    <source>
        <strain evidence="7">NRRL 3115</strain>
    </source>
</reference>
<dbReference type="EMBL" id="JANBTW010000047">
    <property type="protein sequence ID" value="KAJ2675528.1"/>
    <property type="molecule type" value="Genomic_DNA"/>
</dbReference>
<feature type="binding site" description="axial binding residue" evidence="5">
    <location>
        <position position="386"/>
    </location>
    <ligand>
        <name>heme</name>
        <dbReference type="ChEBI" id="CHEBI:30413"/>
    </ligand>
    <ligandPart>
        <name>Fe</name>
        <dbReference type="ChEBI" id="CHEBI:18248"/>
    </ligandPart>
</feature>
<keyword evidence="5 6" id="KW-0349">Heme</keyword>
<dbReference type="GO" id="GO:0004497">
    <property type="term" value="F:monooxygenase activity"/>
    <property type="evidence" value="ECO:0007669"/>
    <property type="project" value="UniProtKB-KW"/>
</dbReference>
<dbReference type="Gene3D" id="1.10.630.10">
    <property type="entry name" value="Cytochrome P450"/>
    <property type="match status" value="1"/>
</dbReference>
<evidence type="ECO:0000313" key="7">
    <source>
        <dbReference type="EMBL" id="KAJ2675528.1"/>
    </source>
</evidence>
<dbReference type="GO" id="GO:0005506">
    <property type="term" value="F:iron ion binding"/>
    <property type="evidence" value="ECO:0007669"/>
    <property type="project" value="InterPro"/>
</dbReference>
<dbReference type="InterPro" id="IPR017972">
    <property type="entry name" value="Cyt_P450_CS"/>
</dbReference>
<name>A0A9W8G5G9_9FUNG</name>
<dbReference type="PANTHER" id="PTHR24305">
    <property type="entry name" value="CYTOCHROME P450"/>
    <property type="match status" value="1"/>
</dbReference>
<dbReference type="Proteomes" id="UP001151518">
    <property type="component" value="Unassembled WGS sequence"/>
</dbReference>
<proteinExistence type="inferred from homology"/>
<keyword evidence="3 6" id="KW-0560">Oxidoreductase</keyword>
<evidence type="ECO:0000256" key="4">
    <source>
        <dbReference type="ARBA" id="ARBA00023004"/>
    </source>
</evidence>
<evidence type="ECO:0000256" key="6">
    <source>
        <dbReference type="RuleBase" id="RU000461"/>
    </source>
</evidence>
<comment type="caution">
    <text evidence="7">The sequence shown here is derived from an EMBL/GenBank/DDBJ whole genome shotgun (WGS) entry which is preliminary data.</text>
</comment>
<dbReference type="PANTHER" id="PTHR24305:SF235">
    <property type="entry name" value="CYTOCHROME P450 MONOOXYGENASE APDB-RELATED"/>
    <property type="match status" value="1"/>
</dbReference>
<dbReference type="PRINTS" id="PR00463">
    <property type="entry name" value="EP450I"/>
</dbReference>
<sequence>MSYLGGADSEKYGDIFVILPNAISIGNPMDIRNFLGNPNVAKAHYYKILRFTGIDNTVSMCDTEQALIRHRQIGPYFKPTYLAKLETTIMKCGIGSIKQKWNQVLSDSADGKVEINFCNDILFASFNIIGTLVYGHQIEELSVNDTATAQWIDTTITYLGFRSMLQLLPKFPFSFMLKPWESRYSKLSRYIHESIAWRRKHVGKLAEKGLEHGKPADLLQAFIDAEDPESKIRMCHEQIHGECMLMMLAGSDTTAHTLTWAVHMLMLYPQHYRRAVAEVRSQFSLAHVITYSDCREHLPFVEACILESLRLVPVTGGLLPRVSPKGGTVIQGHFIPEDTLVFINMAVANHHSEFWSRPHEYNPVRFLENNEARHNVLTFSYGKRTCPGRQLAWWEMLTILANILKDYDMRLPEDYTHLGPKVLDKHGYPKLMDAQQYIVVKPANPDRDCRLVISKAKF</sequence>
<dbReference type="GO" id="GO:0044550">
    <property type="term" value="P:secondary metabolite biosynthetic process"/>
    <property type="evidence" value="ECO:0007669"/>
    <property type="project" value="UniProtKB-ARBA"/>
</dbReference>